<proteinExistence type="predicted"/>
<gene>
    <name evidence="1" type="ORF">IW245_000050</name>
</gene>
<dbReference type="RefSeq" id="WP_197001167.1">
    <property type="nucleotide sequence ID" value="NZ_BONS01000032.1"/>
</dbReference>
<keyword evidence="2" id="KW-1185">Reference proteome</keyword>
<dbReference type="Proteomes" id="UP000622552">
    <property type="component" value="Unassembled WGS sequence"/>
</dbReference>
<dbReference type="AlphaFoldDB" id="A0A8J7GAM9"/>
<name>A0A8J7GAM9_9ACTN</name>
<dbReference type="EMBL" id="JADOUF010000001">
    <property type="protein sequence ID" value="MBG6133856.1"/>
    <property type="molecule type" value="Genomic_DNA"/>
</dbReference>
<evidence type="ECO:0000313" key="2">
    <source>
        <dbReference type="Proteomes" id="UP000622552"/>
    </source>
</evidence>
<reference evidence="1" key="1">
    <citation type="submission" date="2020-11" db="EMBL/GenBank/DDBJ databases">
        <title>Sequencing the genomes of 1000 actinobacteria strains.</title>
        <authorList>
            <person name="Klenk H.-P."/>
        </authorList>
    </citation>
    <scope>NUCLEOTIDE SEQUENCE</scope>
    <source>
        <strain evidence="1">DSM 45356</strain>
    </source>
</reference>
<dbReference type="InterPro" id="IPR001387">
    <property type="entry name" value="Cro/C1-type_HTH"/>
</dbReference>
<evidence type="ECO:0000313" key="1">
    <source>
        <dbReference type="EMBL" id="MBG6133856.1"/>
    </source>
</evidence>
<dbReference type="CDD" id="cd00093">
    <property type="entry name" value="HTH_XRE"/>
    <property type="match status" value="1"/>
</dbReference>
<sequence length="316" mass="35127">MTISPSAPPGATPPEPVRPARLAPFAAALHRAIEHRDLSLEQLRARLAEAGIPVSMSTLSLWRRGLRRPERAQSLRAVVVLEKVLGLPGDSLVALLGPRRRRGRSVATLPAVGFSRLFETRHLLADFGAGRRPDTLNPDLMSLSVHDHYEFNERGAEARVRVHHVARALGEVDRWLVHYQADDPGRPSWTGTLRAGSGCRPGRVRTDTGSRVLELLFDRALRPGDVAVFDFEITFGPGGDAQYRFARIFERPSNLYVAEVTFHPRAVPVRCHEFVQSSLDSDVRLLREVPLDDSHTARMAVQTVPAGLFGMSWEWP</sequence>
<protein>
    <submittedName>
        <fullName evidence="1">Uncharacterized protein</fullName>
    </submittedName>
</protein>
<comment type="caution">
    <text evidence="1">The sequence shown here is derived from an EMBL/GenBank/DDBJ whole genome shotgun (WGS) entry which is preliminary data.</text>
</comment>
<accession>A0A8J7GAM9</accession>
<organism evidence="1 2">
    <name type="scientific">Longispora fulva</name>
    <dbReference type="NCBI Taxonomy" id="619741"/>
    <lineage>
        <taxon>Bacteria</taxon>
        <taxon>Bacillati</taxon>
        <taxon>Actinomycetota</taxon>
        <taxon>Actinomycetes</taxon>
        <taxon>Micromonosporales</taxon>
        <taxon>Micromonosporaceae</taxon>
        <taxon>Longispora</taxon>
    </lineage>
</organism>